<feature type="transmembrane region" description="Helical" evidence="1">
    <location>
        <begin position="156"/>
        <end position="178"/>
    </location>
</feature>
<feature type="transmembrane region" description="Helical" evidence="1">
    <location>
        <begin position="293"/>
        <end position="314"/>
    </location>
</feature>
<proteinExistence type="predicted"/>
<feature type="transmembrane region" description="Helical" evidence="1">
    <location>
        <begin position="434"/>
        <end position="455"/>
    </location>
</feature>
<organism evidence="2 3">
    <name type="scientific">Nannocystis radixulma</name>
    <dbReference type="NCBI Taxonomy" id="2995305"/>
    <lineage>
        <taxon>Bacteria</taxon>
        <taxon>Pseudomonadati</taxon>
        <taxon>Myxococcota</taxon>
        <taxon>Polyangia</taxon>
        <taxon>Nannocystales</taxon>
        <taxon>Nannocystaceae</taxon>
        <taxon>Nannocystis</taxon>
    </lineage>
</organism>
<protein>
    <recommendedName>
        <fullName evidence="4">ABC-2 type transport system permease protein</fullName>
    </recommendedName>
</protein>
<reference evidence="2 3" key="1">
    <citation type="submission" date="2022-11" db="EMBL/GenBank/DDBJ databases">
        <title>Minimal conservation of predation-associated metabolite biosynthetic gene clusters underscores biosynthetic potential of Myxococcota including descriptions for ten novel species: Archangium lansinium sp. nov., Myxococcus landrumus sp. nov., Nannocystis bai.</title>
        <authorList>
            <person name="Ahearne A."/>
            <person name="Stevens C."/>
            <person name="Dowd S."/>
        </authorList>
    </citation>
    <scope>NUCLEOTIDE SEQUENCE [LARGE SCALE GENOMIC DNA]</scope>
    <source>
        <strain evidence="2 3">NCELM</strain>
    </source>
</reference>
<keyword evidence="1" id="KW-0472">Membrane</keyword>
<evidence type="ECO:0000313" key="3">
    <source>
        <dbReference type="Proteomes" id="UP001217838"/>
    </source>
</evidence>
<evidence type="ECO:0008006" key="4">
    <source>
        <dbReference type="Google" id="ProtNLM"/>
    </source>
</evidence>
<feature type="transmembrane region" description="Helical" evidence="1">
    <location>
        <begin position="508"/>
        <end position="530"/>
    </location>
</feature>
<feature type="transmembrane region" description="Helical" evidence="1">
    <location>
        <begin position="394"/>
        <end position="414"/>
    </location>
</feature>
<evidence type="ECO:0000256" key="1">
    <source>
        <dbReference type="SAM" id="Phobius"/>
    </source>
</evidence>
<feature type="transmembrane region" description="Helical" evidence="1">
    <location>
        <begin position="86"/>
        <end position="103"/>
    </location>
</feature>
<keyword evidence="3" id="KW-1185">Reference proteome</keyword>
<feature type="transmembrane region" description="Helical" evidence="1">
    <location>
        <begin position="235"/>
        <end position="253"/>
    </location>
</feature>
<feature type="transmembrane region" description="Helical" evidence="1">
    <location>
        <begin position="190"/>
        <end position="215"/>
    </location>
</feature>
<feature type="transmembrane region" description="Helical" evidence="1">
    <location>
        <begin position="124"/>
        <end position="150"/>
    </location>
</feature>
<feature type="transmembrane region" description="Helical" evidence="1">
    <location>
        <begin position="343"/>
        <end position="365"/>
    </location>
</feature>
<feature type="transmembrane region" description="Helical" evidence="1">
    <location>
        <begin position="20"/>
        <end position="41"/>
    </location>
</feature>
<gene>
    <name evidence="2" type="ORF">POL58_39945</name>
</gene>
<dbReference type="EMBL" id="JAQNDN010000023">
    <property type="protein sequence ID" value="MDC0673987.1"/>
    <property type="molecule type" value="Genomic_DNA"/>
</dbReference>
<feature type="transmembrane region" description="Helical" evidence="1">
    <location>
        <begin position="462"/>
        <end position="488"/>
    </location>
</feature>
<dbReference type="Proteomes" id="UP001217838">
    <property type="component" value="Unassembled WGS sequence"/>
</dbReference>
<keyword evidence="1" id="KW-1133">Transmembrane helix</keyword>
<keyword evidence="1" id="KW-0812">Transmembrane</keyword>
<sequence length="535" mass="55390">MNEFIGTGALLRLALRRERFALLGWVGLLAVMVVGTAARYMRMLPTPAAREDLAQAIRGNAALLAFTGQVPDTSIGGLTVVKAGDMLYSLIGLMAILMVVRHTRGEEEAGRRELIGSGVVGRCAPLVAALIVPCAAALVIGLLGALGLVALGQEPVGAFAFASAIAAAGWVFAAVAALTAQWSERARTAVALAAGALATGYVLRFVADGSGQLWLRWLSPQGWSHLVQPFGDERWWMLAVPVAVAALLAGLALRTAARRDLGAGLFPSRPGPAHGAGLTGPLALAWRLQRGALLAWTAGLGLAGLLLGGIIGVVPEVLARNGPTAGEFFRRYAGDPSASITDVFLWLIALTIGYVVALYPMLAILQLRREEAQGRAEVVLATGVTRARWLAGHLLFAAVGPALVLTAGGLGLGLTYGLGVGDVAGALPRVLAGAWIQLPAVWVLGGVAMLAFGAAPRQAVAIVWVVFLFINVFGEVVGPAFGLDYWVADQAVPFHHLPQILSGGAFTAAPLLALVAVAATLTAAGALQFVRRDLT</sequence>
<accession>A0ABT5BLV4</accession>
<name>A0ABT5BLV4_9BACT</name>
<comment type="caution">
    <text evidence="2">The sequence shown here is derived from an EMBL/GenBank/DDBJ whole genome shotgun (WGS) entry which is preliminary data.</text>
</comment>
<evidence type="ECO:0000313" key="2">
    <source>
        <dbReference type="EMBL" id="MDC0673987.1"/>
    </source>
</evidence>
<dbReference type="RefSeq" id="WP_272007789.1">
    <property type="nucleotide sequence ID" value="NZ_JAQNDN010000023.1"/>
</dbReference>